<accession>A0A851GPT9</accession>
<protein>
    <submittedName>
        <fullName evidence="7">ABC transporter permease subunit</fullName>
    </submittedName>
</protein>
<comment type="subcellular location">
    <subcellularLocation>
        <location evidence="1 5">Cell membrane</location>
        <topology evidence="1 5">Multi-pass membrane protein</topology>
    </subcellularLocation>
</comment>
<dbReference type="EMBL" id="JACBAZ010000008">
    <property type="protein sequence ID" value="NWK57135.1"/>
    <property type="molecule type" value="Genomic_DNA"/>
</dbReference>
<feature type="transmembrane region" description="Helical" evidence="5">
    <location>
        <begin position="254"/>
        <end position="279"/>
    </location>
</feature>
<feature type="transmembrane region" description="Helical" evidence="5">
    <location>
        <begin position="140"/>
        <end position="156"/>
    </location>
</feature>
<feature type="transmembrane region" description="Helical" evidence="5">
    <location>
        <begin position="102"/>
        <end position="128"/>
    </location>
</feature>
<gene>
    <name evidence="7" type="ORF">HW115_16050</name>
</gene>
<dbReference type="PROSITE" id="PS50928">
    <property type="entry name" value="ABC_TM1"/>
    <property type="match status" value="1"/>
</dbReference>
<comment type="caution">
    <text evidence="7">The sequence shown here is derived from an EMBL/GenBank/DDBJ whole genome shotgun (WGS) entry which is preliminary data.</text>
</comment>
<organism evidence="7 8">
    <name type="scientific">Oceaniferula marina</name>
    <dbReference type="NCBI Taxonomy" id="2748318"/>
    <lineage>
        <taxon>Bacteria</taxon>
        <taxon>Pseudomonadati</taxon>
        <taxon>Verrucomicrobiota</taxon>
        <taxon>Verrucomicrobiia</taxon>
        <taxon>Verrucomicrobiales</taxon>
        <taxon>Verrucomicrobiaceae</taxon>
        <taxon>Oceaniferula</taxon>
    </lineage>
</organism>
<evidence type="ECO:0000256" key="4">
    <source>
        <dbReference type="ARBA" id="ARBA00023136"/>
    </source>
</evidence>
<dbReference type="PANTHER" id="PTHR43470">
    <property type="entry name" value="PHOSPHATE TRANSPORT SYSTEM PERMEASE PROTEIN PSTA-RELATED"/>
    <property type="match status" value="1"/>
</dbReference>
<evidence type="ECO:0000313" key="8">
    <source>
        <dbReference type="Proteomes" id="UP000557872"/>
    </source>
</evidence>
<feature type="transmembrane region" description="Helical" evidence="5">
    <location>
        <begin position="6"/>
        <end position="29"/>
    </location>
</feature>
<dbReference type="Pfam" id="PF00528">
    <property type="entry name" value="BPD_transp_1"/>
    <property type="match status" value="1"/>
</dbReference>
<keyword evidence="2 5" id="KW-0812">Transmembrane</keyword>
<proteinExistence type="inferred from homology"/>
<feature type="domain" description="ABC transmembrane type-1" evidence="6">
    <location>
        <begin position="65"/>
        <end position="275"/>
    </location>
</feature>
<dbReference type="CDD" id="cd06261">
    <property type="entry name" value="TM_PBP2"/>
    <property type="match status" value="1"/>
</dbReference>
<dbReference type="Proteomes" id="UP000557872">
    <property type="component" value="Unassembled WGS sequence"/>
</dbReference>
<evidence type="ECO:0000256" key="5">
    <source>
        <dbReference type="RuleBase" id="RU363032"/>
    </source>
</evidence>
<name>A0A851GPT9_9BACT</name>
<keyword evidence="4 5" id="KW-0472">Membrane</keyword>
<evidence type="ECO:0000313" key="7">
    <source>
        <dbReference type="EMBL" id="NWK57135.1"/>
    </source>
</evidence>
<reference evidence="7 8" key="1">
    <citation type="submission" date="2020-07" db="EMBL/GenBank/DDBJ databases">
        <title>Roseicoccus Jingziensis gen. nov., sp. nov., isolated from coastal seawater.</title>
        <authorList>
            <person name="Feng X."/>
        </authorList>
    </citation>
    <scope>NUCLEOTIDE SEQUENCE [LARGE SCALE GENOMIC DNA]</scope>
    <source>
        <strain evidence="7 8">N1E253</strain>
    </source>
</reference>
<evidence type="ECO:0000259" key="6">
    <source>
        <dbReference type="PROSITE" id="PS50928"/>
    </source>
</evidence>
<dbReference type="PANTHER" id="PTHR43470:SF3">
    <property type="entry name" value="PHOSPHATE TRANSPORT SYSTEM PERMEASE PROTEIN PSTA-RELATED"/>
    <property type="match status" value="1"/>
</dbReference>
<keyword evidence="5" id="KW-0813">Transport</keyword>
<evidence type="ECO:0000256" key="2">
    <source>
        <dbReference type="ARBA" id="ARBA00022692"/>
    </source>
</evidence>
<dbReference type="GO" id="GO:0005886">
    <property type="term" value="C:plasma membrane"/>
    <property type="evidence" value="ECO:0007669"/>
    <property type="project" value="UniProtKB-SubCell"/>
</dbReference>
<dbReference type="Gene3D" id="1.10.3720.10">
    <property type="entry name" value="MetI-like"/>
    <property type="match status" value="1"/>
</dbReference>
<evidence type="ECO:0000256" key="3">
    <source>
        <dbReference type="ARBA" id="ARBA00022989"/>
    </source>
</evidence>
<comment type="similarity">
    <text evidence="5">Belongs to the binding-protein-dependent transport system permease family.</text>
</comment>
<dbReference type="AlphaFoldDB" id="A0A851GPT9"/>
<dbReference type="InterPro" id="IPR000515">
    <property type="entry name" value="MetI-like"/>
</dbReference>
<dbReference type="RefSeq" id="WP_178933968.1">
    <property type="nucleotide sequence ID" value="NZ_JACBAZ010000008.1"/>
</dbReference>
<keyword evidence="8" id="KW-1185">Reference proteome</keyword>
<dbReference type="SUPFAM" id="SSF161098">
    <property type="entry name" value="MetI-like"/>
    <property type="match status" value="1"/>
</dbReference>
<feature type="transmembrane region" description="Helical" evidence="5">
    <location>
        <begin position="61"/>
        <end position="90"/>
    </location>
</feature>
<evidence type="ECO:0000256" key="1">
    <source>
        <dbReference type="ARBA" id="ARBA00004651"/>
    </source>
</evidence>
<dbReference type="InterPro" id="IPR035906">
    <property type="entry name" value="MetI-like_sf"/>
</dbReference>
<sequence length="288" mass="31057">MRARLFHLWCLVCTCCLILTLGGIVFYLVSQSLPYLNGALFFGDTPVWDAISGKTRVWGALWPACVGTFSVTIIALLIALLPGIATGIWLAEFPRSRFSTGLGLAIDVLAGTPSVLMGLFGFTMILFLREHIAPAANHSLLLSASCLAILILPYLASTTRTAMQSVPLSLRISTHALGMNHWQRIWYVLLPRSTKGILSGIMLSFGRAAEDTAVIMLTGAVASAGLPSSLLARYEALPFSIFYYSAQYQTKGELGLAFGASVTLMCLTATTFAITGMVYQQSLSPHHD</sequence>
<dbReference type="GO" id="GO:0055085">
    <property type="term" value="P:transmembrane transport"/>
    <property type="evidence" value="ECO:0007669"/>
    <property type="project" value="InterPro"/>
</dbReference>
<keyword evidence="3 5" id="KW-1133">Transmembrane helix</keyword>